<dbReference type="EMBL" id="JRHA01000006">
    <property type="protein sequence ID" value="PQK16780.1"/>
    <property type="molecule type" value="Genomic_DNA"/>
</dbReference>
<proteinExistence type="predicted"/>
<dbReference type="PANTHER" id="PTHR47843">
    <property type="entry name" value="BTB DOMAIN-CONTAINING PROTEIN-RELATED"/>
    <property type="match status" value="1"/>
</dbReference>
<reference evidence="2 3" key="1">
    <citation type="submission" date="2016-07" db="EMBL/GenBank/DDBJ databases">
        <title>Comparative genomics of the entomopathogenic fungus Beauveria bassiana.</title>
        <authorList>
            <person name="Valero Jimenez C.A."/>
            <person name="Zwaan B.J."/>
            <person name="Van Kan J.A."/>
            <person name="Takken W."/>
            <person name="Debets A.J."/>
            <person name="Schoustra S.E."/>
            <person name="Koenraadt C.J."/>
        </authorList>
    </citation>
    <scope>NUCLEOTIDE SEQUENCE [LARGE SCALE GENOMIC DNA]</scope>
    <source>
        <strain evidence="2 3">ARSEF 8028</strain>
    </source>
</reference>
<dbReference type="Proteomes" id="UP000237441">
    <property type="component" value="Unassembled WGS sequence"/>
</dbReference>
<dbReference type="PROSITE" id="PS50097">
    <property type="entry name" value="BTB"/>
    <property type="match status" value="1"/>
</dbReference>
<comment type="caution">
    <text evidence="2">The sequence shown here is derived from an EMBL/GenBank/DDBJ whole genome shotgun (WGS) entry which is preliminary data.</text>
</comment>
<sequence length="286" mass="31535">MSAVTRGPSFGHVLKTGLYSDLTLSCSGREFSVHRVVVCSQSEVLAAAIRGPFQEAKTGTIVITQYDADTVEKMVEFLYTGDYGSPLHEAQETNDASVAGSTASDDDLLQHVYLNSIADYYGIKALAELSKAKLQQASENASTEAALLDAAKEALGRTGDTTLHAMLAEATAKNIRQYLDTDQLAELVGNFGIKIIRNIIAAEDTMRSNITHLLFELEVERARHKGAEARSAQIVENINNCMKTLEERKECRNQSCRADFNCYIEQRGQAFEPLFVLRCAECRCRH</sequence>
<dbReference type="InterPro" id="IPR011333">
    <property type="entry name" value="SKP1/BTB/POZ_sf"/>
</dbReference>
<evidence type="ECO:0000259" key="1">
    <source>
        <dbReference type="PROSITE" id="PS50097"/>
    </source>
</evidence>
<dbReference type="PANTHER" id="PTHR47843:SF5">
    <property type="entry name" value="BTB_POZ DOMAIN PROTEIN"/>
    <property type="match status" value="1"/>
</dbReference>
<gene>
    <name evidence="2" type="ORF">BB8028_0006g10990</name>
</gene>
<dbReference type="Gene3D" id="3.30.710.10">
    <property type="entry name" value="Potassium Channel Kv1.1, Chain A"/>
    <property type="match status" value="1"/>
</dbReference>
<dbReference type="Pfam" id="PF00651">
    <property type="entry name" value="BTB"/>
    <property type="match status" value="1"/>
</dbReference>
<accession>A0A2S7YKR1</accession>
<dbReference type="SMART" id="SM00225">
    <property type="entry name" value="BTB"/>
    <property type="match status" value="1"/>
</dbReference>
<evidence type="ECO:0000313" key="3">
    <source>
        <dbReference type="Proteomes" id="UP000237441"/>
    </source>
</evidence>
<protein>
    <recommendedName>
        <fullName evidence="1">BTB domain-containing protein</fullName>
    </recommendedName>
</protein>
<feature type="domain" description="BTB" evidence="1">
    <location>
        <begin position="20"/>
        <end position="87"/>
    </location>
</feature>
<evidence type="ECO:0000313" key="2">
    <source>
        <dbReference type="EMBL" id="PQK16780.1"/>
    </source>
</evidence>
<organism evidence="2 3">
    <name type="scientific">Beauveria bassiana</name>
    <name type="common">White muscardine disease fungus</name>
    <name type="synonym">Tritirachium shiotae</name>
    <dbReference type="NCBI Taxonomy" id="176275"/>
    <lineage>
        <taxon>Eukaryota</taxon>
        <taxon>Fungi</taxon>
        <taxon>Dikarya</taxon>
        <taxon>Ascomycota</taxon>
        <taxon>Pezizomycotina</taxon>
        <taxon>Sordariomycetes</taxon>
        <taxon>Hypocreomycetidae</taxon>
        <taxon>Hypocreales</taxon>
        <taxon>Cordycipitaceae</taxon>
        <taxon>Beauveria</taxon>
    </lineage>
</organism>
<dbReference type="CDD" id="cd18186">
    <property type="entry name" value="BTB_POZ_ZBTB_KLHL-like"/>
    <property type="match status" value="1"/>
</dbReference>
<dbReference type="SUPFAM" id="SSF54695">
    <property type="entry name" value="POZ domain"/>
    <property type="match status" value="1"/>
</dbReference>
<name>A0A2S7YKR1_BEABA</name>
<dbReference type="InterPro" id="IPR000210">
    <property type="entry name" value="BTB/POZ_dom"/>
</dbReference>
<dbReference type="OrthoDB" id="1022638at2759"/>
<dbReference type="AlphaFoldDB" id="A0A2S7YKR1"/>